<evidence type="ECO:0000313" key="1">
    <source>
        <dbReference type="EMBL" id="SCC30480.1"/>
    </source>
</evidence>
<organism evidence="1 2">
    <name type="scientific">Chitinophaga costaii</name>
    <dbReference type="NCBI Taxonomy" id="1335309"/>
    <lineage>
        <taxon>Bacteria</taxon>
        <taxon>Pseudomonadati</taxon>
        <taxon>Bacteroidota</taxon>
        <taxon>Chitinophagia</taxon>
        <taxon>Chitinophagales</taxon>
        <taxon>Chitinophagaceae</taxon>
        <taxon>Chitinophaga</taxon>
    </lineage>
</organism>
<dbReference type="RefSeq" id="WP_089711633.1">
    <property type="nucleotide sequence ID" value="NZ_FMAR01000005.1"/>
</dbReference>
<gene>
    <name evidence="1" type="ORF">GA0116948_105263</name>
</gene>
<accession>A0A1C4DGY8</accession>
<sequence>MKHKLFLPLLALVAVSVFSCKRDYTIGGTVLDPHVNLTTYDYLKTNKLFDTLVLLIDRTGLKDEVNAAGTFFAVSNYSIDHYIDAKKSDLETKLNDENLVYTFDSLDYASLKDSLRAYMFKDRILNADQNTSGRLFTANDGEVRMVNLVPDNSYTNDIFTQAPLILYLNKMIADSPGETIPTDSTGIGGLQDDQLLKTRCQTSGIITTTGVLHVLNNAHTWTYFQNQYN</sequence>
<keyword evidence="2" id="KW-1185">Reference proteome</keyword>
<dbReference type="STRING" id="1335309.GA0116948_105263"/>
<dbReference type="InterPro" id="IPR036378">
    <property type="entry name" value="FAS1_dom_sf"/>
</dbReference>
<proteinExistence type="predicted"/>
<name>A0A1C4DGY8_9BACT</name>
<dbReference type="AlphaFoldDB" id="A0A1C4DGY8"/>
<dbReference type="PROSITE" id="PS51257">
    <property type="entry name" value="PROKAR_LIPOPROTEIN"/>
    <property type="match status" value="1"/>
</dbReference>
<evidence type="ECO:0008006" key="3">
    <source>
        <dbReference type="Google" id="ProtNLM"/>
    </source>
</evidence>
<reference evidence="1 2" key="1">
    <citation type="submission" date="2016-08" db="EMBL/GenBank/DDBJ databases">
        <authorList>
            <person name="Seilhamer J.J."/>
        </authorList>
    </citation>
    <scope>NUCLEOTIDE SEQUENCE [LARGE SCALE GENOMIC DNA]</scope>
    <source>
        <strain evidence="1 2">A37T2</strain>
    </source>
</reference>
<dbReference type="OrthoDB" id="655802at2"/>
<dbReference type="Proteomes" id="UP000242818">
    <property type="component" value="Unassembled WGS sequence"/>
</dbReference>
<dbReference type="EMBL" id="FMAR01000005">
    <property type="protein sequence ID" value="SCC30480.1"/>
    <property type="molecule type" value="Genomic_DNA"/>
</dbReference>
<dbReference type="Gene3D" id="2.30.180.10">
    <property type="entry name" value="FAS1 domain"/>
    <property type="match status" value="1"/>
</dbReference>
<evidence type="ECO:0000313" key="2">
    <source>
        <dbReference type="Proteomes" id="UP000242818"/>
    </source>
</evidence>
<protein>
    <recommendedName>
        <fullName evidence="3">Fasciclin domain-containing protein</fullName>
    </recommendedName>
</protein>